<dbReference type="SUPFAM" id="SSF52087">
    <property type="entry name" value="CRAL/TRIO domain"/>
    <property type="match status" value="1"/>
</dbReference>
<accession>A0A6A6S2N8</accession>
<keyword evidence="5" id="KW-1185">Reference proteome</keyword>
<evidence type="ECO:0000259" key="3">
    <source>
        <dbReference type="PROSITE" id="PS50191"/>
    </source>
</evidence>
<dbReference type="EMBL" id="MU006783">
    <property type="protein sequence ID" value="KAF2641371.1"/>
    <property type="molecule type" value="Genomic_DNA"/>
</dbReference>
<feature type="compositionally biased region" description="Polar residues" evidence="1">
    <location>
        <begin position="167"/>
        <end position="179"/>
    </location>
</feature>
<dbReference type="Pfam" id="PF00650">
    <property type="entry name" value="CRAL_TRIO"/>
    <property type="match status" value="1"/>
</dbReference>
<gene>
    <name evidence="4" type="ORF">P280DRAFT_498216</name>
</gene>
<dbReference type="InterPro" id="IPR001251">
    <property type="entry name" value="CRAL-TRIO_dom"/>
</dbReference>
<dbReference type="SMART" id="SM00516">
    <property type="entry name" value="SEC14"/>
    <property type="match status" value="1"/>
</dbReference>
<proteinExistence type="predicted"/>
<dbReference type="PROSITE" id="PS50191">
    <property type="entry name" value="CRAL_TRIO"/>
    <property type="match status" value="1"/>
</dbReference>
<evidence type="ECO:0000256" key="1">
    <source>
        <dbReference type="SAM" id="MobiDB-lite"/>
    </source>
</evidence>
<keyword evidence="2" id="KW-0812">Transmembrane</keyword>
<dbReference type="PANTHER" id="PTHR46590:SF1">
    <property type="entry name" value="PHOSPHATIDYLINOSITOL TRANSFER PROTEIN CSR1"/>
    <property type="match status" value="1"/>
</dbReference>
<feature type="region of interest" description="Disordered" evidence="1">
    <location>
        <begin position="120"/>
        <end position="188"/>
    </location>
</feature>
<dbReference type="Pfam" id="PF03765">
    <property type="entry name" value="CRAL_TRIO_N"/>
    <property type="match status" value="1"/>
</dbReference>
<feature type="compositionally biased region" description="Low complexity" evidence="1">
    <location>
        <begin position="120"/>
        <end position="133"/>
    </location>
</feature>
<dbReference type="InterPro" id="IPR052432">
    <property type="entry name" value="PITP/CRAL-TRIO"/>
</dbReference>
<dbReference type="InterPro" id="IPR011074">
    <property type="entry name" value="CRAL/TRIO_N_dom"/>
</dbReference>
<feature type="transmembrane region" description="Helical" evidence="2">
    <location>
        <begin position="26"/>
        <end position="46"/>
    </location>
</feature>
<feature type="domain" description="CRAL-TRIO" evidence="3">
    <location>
        <begin position="283"/>
        <end position="442"/>
    </location>
</feature>
<dbReference type="InterPro" id="IPR036865">
    <property type="entry name" value="CRAL-TRIO_dom_sf"/>
</dbReference>
<reference evidence="4" key="1">
    <citation type="journal article" date="2020" name="Stud. Mycol.">
        <title>101 Dothideomycetes genomes: a test case for predicting lifestyles and emergence of pathogens.</title>
        <authorList>
            <person name="Haridas S."/>
            <person name="Albert R."/>
            <person name="Binder M."/>
            <person name="Bloem J."/>
            <person name="Labutti K."/>
            <person name="Salamov A."/>
            <person name="Andreopoulos B."/>
            <person name="Baker S."/>
            <person name="Barry K."/>
            <person name="Bills G."/>
            <person name="Bluhm B."/>
            <person name="Cannon C."/>
            <person name="Castanera R."/>
            <person name="Culley D."/>
            <person name="Daum C."/>
            <person name="Ezra D."/>
            <person name="Gonzalez J."/>
            <person name="Henrissat B."/>
            <person name="Kuo A."/>
            <person name="Liang C."/>
            <person name="Lipzen A."/>
            <person name="Lutzoni F."/>
            <person name="Magnuson J."/>
            <person name="Mondo S."/>
            <person name="Nolan M."/>
            <person name="Ohm R."/>
            <person name="Pangilinan J."/>
            <person name="Park H.-J."/>
            <person name="Ramirez L."/>
            <person name="Alfaro M."/>
            <person name="Sun H."/>
            <person name="Tritt A."/>
            <person name="Yoshinaga Y."/>
            <person name="Zwiers L.-H."/>
            <person name="Turgeon B."/>
            <person name="Goodwin S."/>
            <person name="Spatafora J."/>
            <person name="Crous P."/>
            <person name="Grigoriev I."/>
        </authorList>
    </citation>
    <scope>NUCLEOTIDE SEQUENCE</scope>
    <source>
        <strain evidence="4">CBS 473.64</strain>
    </source>
</reference>
<evidence type="ECO:0000256" key="2">
    <source>
        <dbReference type="SAM" id="Phobius"/>
    </source>
</evidence>
<organism evidence="4 5">
    <name type="scientific">Massarina eburnea CBS 473.64</name>
    <dbReference type="NCBI Taxonomy" id="1395130"/>
    <lineage>
        <taxon>Eukaryota</taxon>
        <taxon>Fungi</taxon>
        <taxon>Dikarya</taxon>
        <taxon>Ascomycota</taxon>
        <taxon>Pezizomycotina</taxon>
        <taxon>Dothideomycetes</taxon>
        <taxon>Pleosporomycetidae</taxon>
        <taxon>Pleosporales</taxon>
        <taxon>Massarineae</taxon>
        <taxon>Massarinaceae</taxon>
        <taxon>Massarina</taxon>
    </lineage>
</organism>
<dbReference type="AlphaFoldDB" id="A0A6A6S2N8"/>
<dbReference type="InterPro" id="IPR036273">
    <property type="entry name" value="CRAL/TRIO_N_dom_sf"/>
</dbReference>
<keyword evidence="2" id="KW-0472">Membrane</keyword>
<dbReference type="SUPFAM" id="SSF46938">
    <property type="entry name" value="CRAL/TRIO N-terminal domain"/>
    <property type="match status" value="1"/>
</dbReference>
<dbReference type="PANTHER" id="PTHR46590">
    <property type="entry name" value="PHOSPHATIDYLINOSITOL TRANSFER PROTEIN CSR1-RELATED"/>
    <property type="match status" value="1"/>
</dbReference>
<sequence length="564" mass="63064">MWLRALAIRRATYNTASSTVKYRVSLYTLAAVLGIAVGGALLYPLVNRIAPEDTVNRTPSEAVDYENFTPLYLVMAPNMPPGRPGALTPEQETRLRDLWAMTMKVFGVYEPAATEANGAEAPAVAAPVAPASPETEKNGKKDKKEKKSRLHVFRRNKGDKAGDAESAPSTGTATPTDIGSLSVADDDDKHGQGKDFKLAIANISPEDLRTAFWGMVKHDHPDALLLRFLRARKWDVEKALVMMISTMHWRLEEMHVDDDIIKNGEEAALKESKSSDPKIKKEADDFLAQIRMGKSFLHGLDADGRPLCVVRARLHRAGEQSEASLERFTVYLIETARMLLRPPVDTATIIFDMTDFSMANMDYTPVKFMIKCFEANYPESLGTVLVYKAPWIFNTIWNIIRGWLDPVVAGKVHFAKNVDELEKYVPKSQIITDLGGDEKWSYEYVEPKAGEDAVLADEEKKSVLKGERDELVKRYEGSVLEWVNEGEKSKSLDERRKERDAVAEELRANYWKLDPFVRARSLWDRTGVIGQGGQLNFYPSAEKKVTVAPPAAIPAQETSEADLD</sequence>
<feature type="compositionally biased region" description="Basic residues" evidence="1">
    <location>
        <begin position="140"/>
        <end position="155"/>
    </location>
</feature>
<dbReference type="Gene3D" id="3.40.525.10">
    <property type="entry name" value="CRAL-TRIO lipid binding domain"/>
    <property type="match status" value="1"/>
</dbReference>
<evidence type="ECO:0000313" key="5">
    <source>
        <dbReference type="Proteomes" id="UP000799753"/>
    </source>
</evidence>
<dbReference type="SMART" id="SM01100">
    <property type="entry name" value="CRAL_TRIO_N"/>
    <property type="match status" value="1"/>
</dbReference>
<keyword evidence="2" id="KW-1133">Transmembrane helix</keyword>
<dbReference type="Proteomes" id="UP000799753">
    <property type="component" value="Unassembled WGS sequence"/>
</dbReference>
<name>A0A6A6S2N8_9PLEO</name>
<dbReference type="CDD" id="cd00170">
    <property type="entry name" value="SEC14"/>
    <property type="match status" value="1"/>
</dbReference>
<protein>
    <submittedName>
        <fullName evidence="4">CRAL/TRIO domain-containing protein</fullName>
    </submittedName>
</protein>
<dbReference type="OrthoDB" id="43460at2759"/>
<evidence type="ECO:0000313" key="4">
    <source>
        <dbReference type="EMBL" id="KAF2641371.1"/>
    </source>
</evidence>